<dbReference type="InterPro" id="IPR039417">
    <property type="entry name" value="Peptidase_C1A_papain-like"/>
</dbReference>
<dbReference type="PANTHER" id="PTHR12411">
    <property type="entry name" value="CYSTEINE PROTEASE FAMILY C1-RELATED"/>
    <property type="match status" value="1"/>
</dbReference>
<evidence type="ECO:0000256" key="1">
    <source>
        <dbReference type="ARBA" id="ARBA00008455"/>
    </source>
</evidence>
<reference evidence="6" key="1">
    <citation type="journal article" date="2021" name="Mol. Ecol. Resour.">
        <title>Apolygus lucorum genome provides insights into omnivorousness and mesophyll feeding.</title>
        <authorList>
            <person name="Liu Y."/>
            <person name="Liu H."/>
            <person name="Wang H."/>
            <person name="Huang T."/>
            <person name="Liu B."/>
            <person name="Yang B."/>
            <person name="Yin L."/>
            <person name="Li B."/>
            <person name="Zhang Y."/>
            <person name="Zhang S."/>
            <person name="Jiang F."/>
            <person name="Zhang X."/>
            <person name="Ren Y."/>
            <person name="Wang B."/>
            <person name="Wang S."/>
            <person name="Lu Y."/>
            <person name="Wu K."/>
            <person name="Fan W."/>
            <person name="Wang G."/>
        </authorList>
    </citation>
    <scope>NUCLEOTIDE SEQUENCE</scope>
    <source>
        <strain evidence="6">12Hb</strain>
    </source>
</reference>
<dbReference type="EMBL" id="WIXP02000010">
    <property type="protein sequence ID" value="KAF6204523.1"/>
    <property type="molecule type" value="Genomic_DNA"/>
</dbReference>
<dbReference type="InterPro" id="IPR038765">
    <property type="entry name" value="Papain-like_cys_pep_sf"/>
</dbReference>
<dbReference type="InterPro" id="IPR025660">
    <property type="entry name" value="Pept_his_AS"/>
</dbReference>
<evidence type="ECO:0000313" key="6">
    <source>
        <dbReference type="EMBL" id="KAF6204523.1"/>
    </source>
</evidence>
<evidence type="ECO:0000256" key="3">
    <source>
        <dbReference type="ARBA" id="ARBA00022801"/>
    </source>
</evidence>
<dbReference type="AlphaFoldDB" id="A0A6A4JH53"/>
<dbReference type="InterPro" id="IPR000169">
    <property type="entry name" value="Pept_cys_AS"/>
</dbReference>
<evidence type="ECO:0000256" key="4">
    <source>
        <dbReference type="ARBA" id="ARBA00022807"/>
    </source>
</evidence>
<sequence length="501" mass="55526">MDKLLCLFICTLISLLLKINATAVHWPSGYSVEWEAVDESTGLSVVAKQYLSGGEGAVRWDLYGGENTFILKLKDPKTEGLYYYFPETFGADANKMNCYFIPGLPLENVTTSQYGLPNTEGYSKSGMITVNGAQVQEWTLKRDKFGMKSEESLWINMATKTGGPIPVMGHSTLYLGKSDAFFIGALRRNVLYYNYIPQEPEKSIWDGPNNVDCHIPSPDDQGIVNGIFYAMIGRDIPLAESTSEQVSVTGKKYKGLKISSSSQDSALPFPYTEEEVREMAAALPKSFDWRLRGAVTEVKNQMHCGSCWAFGTVGSMEGAYFLKTGILTDMSEQALMDCGWTHDPDNSTSGGCFGNDPGNAFKWIENHGGLPLTVDYGNYREINGRCKLNNIKPVAPIKGYVHVHNNTDAVKVALYHHGPLTVLIYSPPEFATYTHGVFHYSKRGDLDHSVLLVGYGSLDGDDYWIIKNSWARSWGLLGYALISTANNTLRLLDAVLYPIMK</sequence>
<dbReference type="GO" id="GO:0006508">
    <property type="term" value="P:proteolysis"/>
    <property type="evidence" value="ECO:0007669"/>
    <property type="project" value="UniProtKB-KW"/>
</dbReference>
<evidence type="ECO:0000259" key="5">
    <source>
        <dbReference type="SMART" id="SM00645"/>
    </source>
</evidence>
<dbReference type="InterPro" id="IPR000668">
    <property type="entry name" value="Peptidase_C1A_C"/>
</dbReference>
<dbReference type="Gene3D" id="3.90.70.10">
    <property type="entry name" value="Cysteine proteinases"/>
    <property type="match status" value="1"/>
</dbReference>
<evidence type="ECO:0000256" key="2">
    <source>
        <dbReference type="ARBA" id="ARBA00022670"/>
    </source>
</evidence>
<name>A0A6A4JH53_APOLU</name>
<dbReference type="InterPro" id="IPR013128">
    <property type="entry name" value="Peptidase_C1A"/>
</dbReference>
<feature type="domain" description="Peptidase C1A papain C-terminal" evidence="5">
    <location>
        <begin position="283"/>
        <end position="499"/>
    </location>
</feature>
<protein>
    <recommendedName>
        <fullName evidence="5">Peptidase C1A papain C-terminal domain-containing protein</fullName>
    </recommendedName>
</protein>
<evidence type="ECO:0000313" key="7">
    <source>
        <dbReference type="Proteomes" id="UP000466442"/>
    </source>
</evidence>
<dbReference type="OrthoDB" id="65740at2759"/>
<comment type="caution">
    <text evidence="6">The sequence shown here is derived from an EMBL/GenBank/DDBJ whole genome shotgun (WGS) entry which is preliminary data.</text>
</comment>
<organism evidence="6 7">
    <name type="scientific">Apolygus lucorum</name>
    <name type="common">Small green plant bug</name>
    <name type="synonym">Lygocoris lucorum</name>
    <dbReference type="NCBI Taxonomy" id="248454"/>
    <lineage>
        <taxon>Eukaryota</taxon>
        <taxon>Metazoa</taxon>
        <taxon>Ecdysozoa</taxon>
        <taxon>Arthropoda</taxon>
        <taxon>Hexapoda</taxon>
        <taxon>Insecta</taxon>
        <taxon>Pterygota</taxon>
        <taxon>Neoptera</taxon>
        <taxon>Paraneoptera</taxon>
        <taxon>Hemiptera</taxon>
        <taxon>Heteroptera</taxon>
        <taxon>Panheteroptera</taxon>
        <taxon>Cimicomorpha</taxon>
        <taxon>Miridae</taxon>
        <taxon>Mirini</taxon>
        <taxon>Apolygus</taxon>
    </lineage>
</organism>
<gene>
    <name evidence="6" type="ORF">GE061_002865</name>
</gene>
<keyword evidence="7" id="KW-1185">Reference proteome</keyword>
<keyword evidence="2" id="KW-0645">Protease</keyword>
<dbReference type="GO" id="GO:0008234">
    <property type="term" value="F:cysteine-type peptidase activity"/>
    <property type="evidence" value="ECO:0007669"/>
    <property type="project" value="UniProtKB-KW"/>
</dbReference>
<dbReference type="SUPFAM" id="SSF54001">
    <property type="entry name" value="Cysteine proteinases"/>
    <property type="match status" value="1"/>
</dbReference>
<dbReference type="PRINTS" id="PR00705">
    <property type="entry name" value="PAPAIN"/>
</dbReference>
<dbReference type="PROSITE" id="PS00639">
    <property type="entry name" value="THIOL_PROTEASE_HIS"/>
    <property type="match status" value="1"/>
</dbReference>
<proteinExistence type="inferred from homology"/>
<dbReference type="Proteomes" id="UP000466442">
    <property type="component" value="Unassembled WGS sequence"/>
</dbReference>
<dbReference type="SMART" id="SM00645">
    <property type="entry name" value="Pept_C1"/>
    <property type="match status" value="1"/>
</dbReference>
<dbReference type="CDD" id="cd02248">
    <property type="entry name" value="Peptidase_C1A"/>
    <property type="match status" value="1"/>
</dbReference>
<dbReference type="Pfam" id="PF00112">
    <property type="entry name" value="Peptidase_C1"/>
    <property type="match status" value="1"/>
</dbReference>
<accession>A0A6A4JH53</accession>
<keyword evidence="4" id="KW-0788">Thiol protease</keyword>
<dbReference type="PROSITE" id="PS00139">
    <property type="entry name" value="THIOL_PROTEASE_CYS"/>
    <property type="match status" value="1"/>
</dbReference>
<keyword evidence="3" id="KW-0378">Hydrolase</keyword>
<comment type="similarity">
    <text evidence="1">Belongs to the peptidase C1 family.</text>
</comment>